<keyword evidence="2" id="KW-1185">Reference proteome</keyword>
<reference evidence="1 2" key="1">
    <citation type="submission" date="2024-03" db="EMBL/GenBank/DDBJ databases">
        <title>Community enrichment and isolation of bacterial strains for fucoidan degradation.</title>
        <authorList>
            <person name="Sichert A."/>
        </authorList>
    </citation>
    <scope>NUCLEOTIDE SEQUENCE [LARGE SCALE GENOMIC DNA]</scope>
    <source>
        <strain evidence="1 2">AS62</strain>
    </source>
</reference>
<organism evidence="1 2">
    <name type="scientific">Ahrensia kielensis</name>
    <dbReference type="NCBI Taxonomy" id="76980"/>
    <lineage>
        <taxon>Bacteria</taxon>
        <taxon>Pseudomonadati</taxon>
        <taxon>Pseudomonadota</taxon>
        <taxon>Alphaproteobacteria</taxon>
        <taxon>Hyphomicrobiales</taxon>
        <taxon>Ahrensiaceae</taxon>
        <taxon>Ahrensia</taxon>
    </lineage>
</organism>
<evidence type="ECO:0000313" key="2">
    <source>
        <dbReference type="Proteomes" id="UP001477870"/>
    </source>
</evidence>
<dbReference type="RefSeq" id="WP_342847757.1">
    <property type="nucleotide sequence ID" value="NZ_JBBMQO010000003.1"/>
</dbReference>
<comment type="caution">
    <text evidence="1">The sequence shown here is derived from an EMBL/GenBank/DDBJ whole genome shotgun (WGS) entry which is preliminary data.</text>
</comment>
<name>A0ABU9T505_9HYPH</name>
<evidence type="ECO:0000313" key="1">
    <source>
        <dbReference type="EMBL" id="MEM5501218.1"/>
    </source>
</evidence>
<dbReference type="Proteomes" id="UP001477870">
    <property type="component" value="Unassembled WGS sequence"/>
</dbReference>
<protein>
    <submittedName>
        <fullName evidence="1">Uncharacterized protein</fullName>
    </submittedName>
</protein>
<dbReference type="EMBL" id="JBBMQO010000003">
    <property type="protein sequence ID" value="MEM5501218.1"/>
    <property type="molecule type" value="Genomic_DNA"/>
</dbReference>
<gene>
    <name evidence="1" type="ORF">WNY59_06410</name>
</gene>
<accession>A0ABU9T505</accession>
<sequence>MSNFDLDHLEDDFLAEPQAQPDMPAPTYARLSRLLHEELSALFQMKEQLEEFRKDIKLMINLDPRTLNALHTAILDKNLGTELSESEIDRAHDIFPNHKNDSINNALRLVAHEISVIKNAARLLAVLDSCAIEMPAKWSNLPTGNVARSIAQLAHASRVAPIETA</sequence>
<proteinExistence type="predicted"/>